<sequence>MPEFKGVLNAFKKAFKHLYTKGSYQPEDIKTIPYQNLTNEIYKVLDLAIKENDIPPVMLSKLKKDIFIFSGLKTHAELLEASKMLLDVNGHIKSFHAFAKDIEKIMDNYNNNYLYAEYQFAITSSQMAAKWAELDDTERYNLQYRTAGDNKVRKEHKELNKITLPKSDPFWVEYYPPNAWNCRCVAVEVLVDKYSVSDSEKALNLGKKATTQINKDGKNKLKLFRFNPGIQFKVFPPNHPYTKVEGANEVKKILEENIKYIPDSLNEYEKTLNITIDKTIFNKLNRETPLYFKNPKEHANAGSGAYYSPSYNFVKIPIDERRKKSKWYSTAVIYHEYGHAIDNHHDLTSNILIRNLMDKYITSFSKNKNQEFKTIDQRLKNFLHYYLRRKNYDMLEKIGACLDTLMALNSNFGAGHTKEYFVLEGKKEAEFIAHIFENKYAGNEVFKKVMPELYEETINILDKIFKLK</sequence>
<dbReference type="Pfam" id="PF04233">
    <property type="entry name" value="Phage_Mu_F"/>
    <property type="match status" value="1"/>
</dbReference>
<dbReference type="OrthoDB" id="9813502at2"/>
<accession>A0A0X3ARN4</accession>
<evidence type="ECO:0000313" key="2">
    <source>
        <dbReference type="EMBL" id="CVK17110.1"/>
    </source>
</evidence>
<name>A0A0X3ARN4_9FLAO</name>
<dbReference type="AlphaFoldDB" id="A0A0X3ARN4"/>
<protein>
    <submittedName>
        <fullName evidence="2">Phage putative head morphogenesis protein, SPP1 gp7 family</fullName>
    </submittedName>
</protein>
<organism evidence="2 3">
    <name type="scientific">Apibacter mensalis</name>
    <dbReference type="NCBI Taxonomy" id="1586267"/>
    <lineage>
        <taxon>Bacteria</taxon>
        <taxon>Pseudomonadati</taxon>
        <taxon>Bacteroidota</taxon>
        <taxon>Flavobacteriia</taxon>
        <taxon>Flavobacteriales</taxon>
        <taxon>Weeksellaceae</taxon>
        <taxon>Apibacter</taxon>
    </lineage>
</organism>
<dbReference type="InterPro" id="IPR006528">
    <property type="entry name" value="Phage_head_morphogenesis_dom"/>
</dbReference>
<dbReference type="RefSeq" id="WP_055426281.1">
    <property type="nucleotide sequence ID" value="NZ_FCOR01000016.1"/>
</dbReference>
<gene>
    <name evidence="2" type="ORF">Ga0061079_11612</name>
</gene>
<proteinExistence type="predicted"/>
<dbReference type="EMBL" id="FCOR01000016">
    <property type="protein sequence ID" value="CVK17110.1"/>
    <property type="molecule type" value="Genomic_DNA"/>
</dbReference>
<feature type="domain" description="Phage head morphogenesis" evidence="1">
    <location>
        <begin position="95"/>
        <end position="186"/>
    </location>
</feature>
<dbReference type="Proteomes" id="UP000182761">
    <property type="component" value="Unassembled WGS sequence"/>
</dbReference>
<evidence type="ECO:0000259" key="1">
    <source>
        <dbReference type="Pfam" id="PF04233"/>
    </source>
</evidence>
<reference evidence="2 3" key="1">
    <citation type="submission" date="2016-01" db="EMBL/GenBank/DDBJ databases">
        <authorList>
            <person name="McClelland M."/>
            <person name="Jain A."/>
            <person name="Saraogi P."/>
            <person name="Mendelson R."/>
            <person name="Westerman R."/>
            <person name="SanMiguel P."/>
            <person name="Csonka L."/>
        </authorList>
    </citation>
    <scope>NUCLEOTIDE SEQUENCE [LARGE SCALE GENOMIC DNA]</scope>
    <source>
        <strain evidence="2 3">R-53146</strain>
    </source>
</reference>
<dbReference type="STRING" id="1586267.GCA_001418685_01977"/>
<keyword evidence="3" id="KW-1185">Reference proteome</keyword>
<evidence type="ECO:0000313" key="3">
    <source>
        <dbReference type="Proteomes" id="UP000182761"/>
    </source>
</evidence>